<comment type="caution">
    <text evidence="2">The sequence shown here is derived from an EMBL/GenBank/DDBJ whole genome shotgun (WGS) entry which is preliminary data.</text>
</comment>
<proteinExistence type="predicted"/>
<feature type="compositionally biased region" description="Basic and acidic residues" evidence="1">
    <location>
        <begin position="608"/>
        <end position="642"/>
    </location>
</feature>
<evidence type="ECO:0000313" key="3">
    <source>
        <dbReference type="Proteomes" id="UP001153269"/>
    </source>
</evidence>
<feature type="compositionally biased region" description="Basic and acidic residues" evidence="1">
    <location>
        <begin position="434"/>
        <end position="457"/>
    </location>
</feature>
<reference evidence="2" key="1">
    <citation type="submission" date="2020-03" db="EMBL/GenBank/DDBJ databases">
        <authorList>
            <person name="Weist P."/>
        </authorList>
    </citation>
    <scope>NUCLEOTIDE SEQUENCE</scope>
</reference>
<dbReference type="Gene3D" id="1.25.40.180">
    <property type="match status" value="1"/>
</dbReference>
<feature type="region of interest" description="Disordered" evidence="1">
    <location>
        <begin position="311"/>
        <end position="747"/>
    </location>
</feature>
<name>A0A9N7UCG7_PLEPL</name>
<organism evidence="2 3">
    <name type="scientific">Pleuronectes platessa</name>
    <name type="common">European plaice</name>
    <dbReference type="NCBI Taxonomy" id="8262"/>
    <lineage>
        <taxon>Eukaryota</taxon>
        <taxon>Metazoa</taxon>
        <taxon>Chordata</taxon>
        <taxon>Craniata</taxon>
        <taxon>Vertebrata</taxon>
        <taxon>Euteleostomi</taxon>
        <taxon>Actinopterygii</taxon>
        <taxon>Neopterygii</taxon>
        <taxon>Teleostei</taxon>
        <taxon>Neoteleostei</taxon>
        <taxon>Acanthomorphata</taxon>
        <taxon>Carangaria</taxon>
        <taxon>Pleuronectiformes</taxon>
        <taxon>Pleuronectoidei</taxon>
        <taxon>Pleuronectidae</taxon>
        <taxon>Pleuronectes</taxon>
    </lineage>
</organism>
<feature type="compositionally biased region" description="Pro residues" evidence="1">
    <location>
        <begin position="722"/>
        <end position="731"/>
    </location>
</feature>
<feature type="compositionally biased region" description="Basic and acidic residues" evidence="1">
    <location>
        <begin position="521"/>
        <end position="544"/>
    </location>
</feature>
<feature type="compositionally biased region" description="Basic and acidic residues" evidence="1">
    <location>
        <begin position="490"/>
        <end position="509"/>
    </location>
</feature>
<dbReference type="EMBL" id="CADEAL010001016">
    <property type="protein sequence ID" value="CAB1428062.1"/>
    <property type="molecule type" value="Genomic_DNA"/>
</dbReference>
<feature type="region of interest" description="Disordered" evidence="1">
    <location>
        <begin position="1"/>
        <end position="103"/>
    </location>
</feature>
<dbReference type="InterPro" id="IPR016024">
    <property type="entry name" value="ARM-type_fold"/>
</dbReference>
<feature type="compositionally biased region" description="Basic and acidic residues" evidence="1">
    <location>
        <begin position="404"/>
        <end position="422"/>
    </location>
</feature>
<dbReference type="AlphaFoldDB" id="A0A9N7UCG7"/>
<feature type="compositionally biased region" description="Basic and acidic residues" evidence="1">
    <location>
        <begin position="221"/>
        <end position="241"/>
    </location>
</feature>
<feature type="compositionally biased region" description="Basic and acidic residues" evidence="1">
    <location>
        <begin position="176"/>
        <end position="190"/>
    </location>
</feature>
<evidence type="ECO:0000256" key="1">
    <source>
        <dbReference type="SAM" id="MobiDB-lite"/>
    </source>
</evidence>
<gene>
    <name evidence="2" type="ORF">PLEPLA_LOCUS16016</name>
</gene>
<feature type="compositionally biased region" description="Basic and acidic residues" evidence="1">
    <location>
        <begin position="316"/>
        <end position="335"/>
    </location>
</feature>
<accession>A0A9N7UCG7</accession>
<feature type="compositionally biased region" description="Polar residues" evidence="1">
    <location>
        <begin position="10"/>
        <end position="26"/>
    </location>
</feature>
<evidence type="ECO:0000313" key="2">
    <source>
        <dbReference type="EMBL" id="CAB1428062.1"/>
    </source>
</evidence>
<sequence>MRVDIPKDNPNMTCQVVPLQAQSMLSNHPDHDPPSRPDATPVLSHRPPPPTRTHHKPPPRSWSTARAQCQRDTGSATSTTISPHDSESATMDPPPRPPVHDPQTAIHGAATEALDLRLFQRTQLQTARTYIVTDTPFIRPVSQNPTSVYATNMPDRKHRAPRPCPPRQAEQCDIPQVRDRDPNQGRRDNPEVTMAEGQESRDSTPPYRHRQPFVRPTQQYYEHRTYEPRPGPEGRHPHIPERPVYSGAKSLVRDLDPNQRGRDVTEETMAEGRGSMECVASWRSPLLSPHLTTVSPSTLNLQYRHRQPYVRPTPQYHDHRTYEPRPGPEGRHPLLPERPVYSGAKRMVRDRDPNQRGRDVTEETMAEGRGRWNASPPGGHRSSPPTQPQYRHRQPYVRPTQQYYDHRTNEPRPGPEGRHPLLPERPVYSGAKRMVRDRDPNQRGRDVTEETMAEGRGRWNASPPGGHRSSPPTSQQYRHRQPYVRPTPQYHDHRTNEPRPGPEGRHPLLPERPVYSGAKRMVRDRDPNQRGRDVTEETMAEGRGRWNALPPGGHRSSPPTSQQYRHRQPYVRPSQQYHDHRTYEPRPGPEGRHPLLPERPVYSGAKRMVRDRDPNQRGRDVTEETMAEGRGRGMRRLLEHSKRPGKQTGKAVDPTTQPIVMNKKGASDTKPGPDDAPKLQPVGQRSPSPGLVQPEAPVETPEAQPTPPANRESSAEEQKPSLSPPNPPIPDRPLLDAPSTLATTLPEGSWSPWELRQQMVRILLEDMASDKEIFHCVKEKLERTQMSSSPYLRELMTAVCQAAVKAGTACKTRVRYSEKEQQRKALQELQELIVTLDRPPNLLRIFFQCKCDEDASSEALKSVTAFFIWLREADSQDN</sequence>
<dbReference type="SUPFAM" id="SSF48371">
    <property type="entry name" value="ARM repeat"/>
    <property type="match status" value="1"/>
</dbReference>
<dbReference type="Proteomes" id="UP001153269">
    <property type="component" value="Unassembled WGS sequence"/>
</dbReference>
<feature type="compositionally biased region" description="Polar residues" evidence="1">
    <location>
        <begin position="61"/>
        <end position="83"/>
    </location>
</feature>
<feature type="compositionally biased region" description="Basic and acidic residues" evidence="1">
    <location>
        <begin position="665"/>
        <end position="677"/>
    </location>
</feature>
<feature type="compositionally biased region" description="Basic and acidic residues" evidence="1">
    <location>
        <begin position="577"/>
        <end position="596"/>
    </location>
</feature>
<protein>
    <submittedName>
        <fullName evidence="2">Uncharacterized protein</fullName>
    </submittedName>
</protein>
<feature type="region of interest" description="Disordered" evidence="1">
    <location>
        <begin position="143"/>
        <end position="243"/>
    </location>
</feature>
<feature type="compositionally biased region" description="Basic and acidic residues" evidence="1">
    <location>
        <begin position="347"/>
        <end position="370"/>
    </location>
</feature>
<keyword evidence="3" id="KW-1185">Reference proteome</keyword>